<comment type="catalytic activity">
    <reaction evidence="3 4">
        <text>N-[(R)-4-phosphopantothenoyl]-L-cysteine + H(+) = (R)-4'-phosphopantetheine + CO2</text>
        <dbReference type="Rhea" id="RHEA:16793"/>
        <dbReference type="ChEBI" id="CHEBI:15378"/>
        <dbReference type="ChEBI" id="CHEBI:16526"/>
        <dbReference type="ChEBI" id="CHEBI:59458"/>
        <dbReference type="ChEBI" id="CHEBI:61723"/>
        <dbReference type="EC" id="4.1.1.36"/>
    </reaction>
</comment>
<reference evidence="7 8" key="1">
    <citation type="submission" date="2015-09" db="EMBL/GenBank/DDBJ databases">
        <title>Genome of Desulfovibrio dechloracetivorans BerOc1, a mercury methylating strain isolated from highly hydrocarbons and metals contaminated coastal sediments.</title>
        <authorList>
            <person name="Goni Urriza M."/>
            <person name="Gassie C."/>
            <person name="Bouchez O."/>
            <person name="Klopp C."/>
            <person name="Ranchou-Peyruse A."/>
            <person name="Remy G."/>
        </authorList>
    </citation>
    <scope>NUCLEOTIDE SEQUENCE [LARGE SCALE GENOMIC DNA]</scope>
    <source>
        <strain evidence="7 8">BerOc1</strain>
    </source>
</reference>
<dbReference type="GO" id="GO:0004633">
    <property type="term" value="F:phosphopantothenoylcysteine decarboxylase activity"/>
    <property type="evidence" value="ECO:0007669"/>
    <property type="project" value="UniProtKB-UniRule"/>
</dbReference>
<keyword evidence="3" id="KW-0511">Multifunctional enzyme</keyword>
<dbReference type="InterPro" id="IPR007085">
    <property type="entry name" value="DNA/pantothenate-metab_flavo_C"/>
</dbReference>
<dbReference type="InterPro" id="IPR005252">
    <property type="entry name" value="CoaBC"/>
</dbReference>
<dbReference type="Gene3D" id="3.40.50.10300">
    <property type="entry name" value="CoaB-like"/>
    <property type="match status" value="1"/>
</dbReference>
<organism evidence="7 8">
    <name type="scientific">Pseudodesulfovibrio hydrargyri</name>
    <dbReference type="NCBI Taxonomy" id="2125990"/>
    <lineage>
        <taxon>Bacteria</taxon>
        <taxon>Pseudomonadati</taxon>
        <taxon>Thermodesulfobacteriota</taxon>
        <taxon>Desulfovibrionia</taxon>
        <taxon>Desulfovibrionales</taxon>
        <taxon>Desulfovibrionaceae</taxon>
    </lineage>
</organism>
<dbReference type="GO" id="GO:0004632">
    <property type="term" value="F:phosphopantothenate--cysteine ligase activity"/>
    <property type="evidence" value="ECO:0007669"/>
    <property type="project" value="UniProtKB-UniRule"/>
</dbReference>
<evidence type="ECO:0000313" key="8">
    <source>
        <dbReference type="Proteomes" id="UP000181901"/>
    </source>
</evidence>
<feature type="binding site" evidence="3">
    <location>
        <position position="353"/>
    </location>
    <ligand>
        <name>CTP</name>
        <dbReference type="ChEBI" id="CHEBI:37563"/>
    </ligand>
</feature>
<dbReference type="EC" id="6.3.2.5" evidence="3"/>
<dbReference type="EC" id="4.1.1.36" evidence="3"/>
<dbReference type="InterPro" id="IPR036551">
    <property type="entry name" value="Flavin_trans-like"/>
</dbReference>
<dbReference type="Proteomes" id="UP000181901">
    <property type="component" value="Unassembled WGS sequence"/>
</dbReference>
<dbReference type="NCBIfam" id="TIGR00521">
    <property type="entry name" value="coaBC_dfp"/>
    <property type="match status" value="1"/>
</dbReference>
<dbReference type="Pfam" id="PF04127">
    <property type="entry name" value="DFP"/>
    <property type="match status" value="1"/>
</dbReference>
<feature type="binding site" evidence="3">
    <location>
        <position position="335"/>
    </location>
    <ligand>
        <name>CTP</name>
        <dbReference type="ChEBI" id="CHEBI:37563"/>
    </ligand>
</feature>
<gene>
    <name evidence="3 7" type="primary">coaBC</name>
    <name evidence="7" type="ORF">BerOc1_01826</name>
</gene>
<dbReference type="Pfam" id="PF02441">
    <property type="entry name" value="Flavoprotein"/>
    <property type="match status" value="1"/>
</dbReference>
<evidence type="ECO:0000259" key="5">
    <source>
        <dbReference type="Pfam" id="PF02441"/>
    </source>
</evidence>
<keyword evidence="3" id="KW-0479">Metal-binding</keyword>
<dbReference type="GO" id="GO:0010181">
    <property type="term" value="F:FMN binding"/>
    <property type="evidence" value="ECO:0007669"/>
    <property type="project" value="UniProtKB-UniRule"/>
</dbReference>
<dbReference type="OrthoDB" id="9802554at2"/>
<dbReference type="GO" id="GO:0046872">
    <property type="term" value="F:metal ion binding"/>
    <property type="evidence" value="ECO:0007669"/>
    <property type="project" value="UniProtKB-KW"/>
</dbReference>
<dbReference type="InterPro" id="IPR003382">
    <property type="entry name" value="Flavoprotein"/>
</dbReference>
<comment type="function">
    <text evidence="4">Catalyzes two steps in the biosynthesis of coenzyme A. In the first step cysteine is conjugated to 4'-phosphopantothenate to form 4-phosphopantothenoylcysteine, in the latter compound is decarboxylated to form 4'-phosphopantotheine.</text>
</comment>
<dbReference type="RefSeq" id="WP_071545380.1">
    <property type="nucleotide sequence ID" value="NZ_LKAQ01000004.1"/>
</dbReference>
<feature type="region of interest" description="Phosphopantothenate--cysteine ligase" evidence="3">
    <location>
        <begin position="199"/>
        <end position="408"/>
    </location>
</feature>
<feature type="domain" description="DNA/pantothenate metabolism flavoprotein C-terminal" evidence="6">
    <location>
        <begin position="194"/>
        <end position="405"/>
    </location>
</feature>
<dbReference type="GO" id="GO:0015937">
    <property type="term" value="P:coenzyme A biosynthetic process"/>
    <property type="evidence" value="ECO:0007669"/>
    <property type="project" value="UniProtKB-UniRule"/>
</dbReference>
<dbReference type="Gene3D" id="3.40.50.1950">
    <property type="entry name" value="Flavin prenyltransferase-like"/>
    <property type="match status" value="1"/>
</dbReference>
<dbReference type="PANTHER" id="PTHR14359:SF6">
    <property type="entry name" value="PHOSPHOPANTOTHENOYLCYSTEINE DECARBOXYLASE"/>
    <property type="match status" value="1"/>
</dbReference>
<keyword evidence="3 4" id="KW-0288">FMN</keyword>
<comment type="function">
    <text evidence="3">Catalyzes two sequential steps in the biosynthesis of coenzyme A. In the first step cysteine is conjugated to 4'-phosphopantothenate to form 4-phosphopantothenoylcysteine. In the second step the latter compound is decarboxylated to form 4'-phosphopantotheine.</text>
</comment>
<dbReference type="SUPFAM" id="SSF102645">
    <property type="entry name" value="CoaB-like"/>
    <property type="match status" value="1"/>
</dbReference>
<evidence type="ECO:0000313" key="7">
    <source>
        <dbReference type="EMBL" id="OIQ49898.1"/>
    </source>
</evidence>
<keyword evidence="1 3" id="KW-0210">Decarboxylase</keyword>
<comment type="similarity">
    <text evidence="3 4">In the N-terminal section; belongs to the HFCD (homo-oligomeric flavin containing Cys decarboxylase) superfamily.</text>
</comment>
<evidence type="ECO:0000256" key="4">
    <source>
        <dbReference type="RuleBase" id="RU364078"/>
    </source>
</evidence>
<keyword evidence="3" id="KW-0460">Magnesium</keyword>
<dbReference type="HAMAP" id="MF_02225">
    <property type="entry name" value="CoaBC"/>
    <property type="match status" value="1"/>
</dbReference>
<feature type="domain" description="Flavoprotein" evidence="5">
    <location>
        <begin position="13"/>
        <end position="160"/>
    </location>
</feature>
<evidence type="ECO:0000256" key="2">
    <source>
        <dbReference type="ARBA" id="ARBA00023239"/>
    </source>
</evidence>
<evidence type="ECO:0000256" key="1">
    <source>
        <dbReference type="ARBA" id="ARBA00022793"/>
    </source>
</evidence>
<comment type="catalytic activity">
    <reaction evidence="3 4">
        <text>(R)-4'-phosphopantothenate + L-cysteine + CTP = N-[(R)-4-phosphopantothenoyl]-L-cysteine + CMP + diphosphate + H(+)</text>
        <dbReference type="Rhea" id="RHEA:19397"/>
        <dbReference type="ChEBI" id="CHEBI:10986"/>
        <dbReference type="ChEBI" id="CHEBI:15378"/>
        <dbReference type="ChEBI" id="CHEBI:33019"/>
        <dbReference type="ChEBI" id="CHEBI:35235"/>
        <dbReference type="ChEBI" id="CHEBI:37563"/>
        <dbReference type="ChEBI" id="CHEBI:59458"/>
        <dbReference type="ChEBI" id="CHEBI:60377"/>
        <dbReference type="EC" id="6.3.2.5"/>
    </reaction>
</comment>
<comment type="caution">
    <text evidence="3">Lacks conserved residue(s) required for the propagation of feature annotation.</text>
</comment>
<keyword evidence="2 3" id="KW-0456">Lyase</keyword>
<name>A0A1J5MVC2_9BACT</name>
<feature type="binding site" evidence="3">
    <location>
        <position position="287"/>
    </location>
    <ligand>
        <name>CTP</name>
        <dbReference type="ChEBI" id="CHEBI:37563"/>
    </ligand>
</feature>
<proteinExistence type="inferred from homology"/>
<evidence type="ECO:0000259" key="6">
    <source>
        <dbReference type="Pfam" id="PF04127"/>
    </source>
</evidence>
<dbReference type="GO" id="GO:0071513">
    <property type="term" value="C:phosphopantothenoylcysteine decarboxylase complex"/>
    <property type="evidence" value="ECO:0007669"/>
    <property type="project" value="TreeGrafter"/>
</dbReference>
<comment type="pathway">
    <text evidence="3 4">Cofactor biosynthesis; coenzyme A biosynthesis; CoA from (R)-pantothenate: step 2/5.</text>
</comment>
<dbReference type="AlphaFoldDB" id="A0A1J5MVC2"/>
<dbReference type="InterPro" id="IPR035929">
    <property type="entry name" value="CoaB-like_sf"/>
</dbReference>
<protein>
    <recommendedName>
        <fullName evidence="3">Coenzyme A biosynthesis bifunctional protein CoaBC</fullName>
    </recommendedName>
    <alternativeName>
        <fullName evidence="3">DNA/pantothenate metabolism flavoprotein</fullName>
    </alternativeName>
    <alternativeName>
        <fullName evidence="3">Phosphopantothenoylcysteine synthetase/decarboxylase</fullName>
        <shortName evidence="3">PPCS-PPCDC</shortName>
    </alternativeName>
    <domain>
        <recommendedName>
            <fullName evidence="3">Phosphopantothenoylcysteine decarboxylase</fullName>
            <shortName evidence="3">PPC decarboxylase</shortName>
            <shortName evidence="3">PPC-DC</shortName>
            <ecNumber evidence="3">4.1.1.36</ecNumber>
        </recommendedName>
        <alternativeName>
            <fullName evidence="3">CoaC</fullName>
        </alternativeName>
    </domain>
    <domain>
        <recommendedName>
            <fullName evidence="3">Phosphopantothenate--cysteine ligase</fullName>
            <ecNumber evidence="3">6.3.2.5</ecNumber>
        </recommendedName>
        <alternativeName>
            <fullName evidence="3">CoaB</fullName>
        </alternativeName>
        <alternativeName>
            <fullName evidence="3">Phosphopantothenoylcysteine synthetase</fullName>
            <shortName evidence="3">PPC synthetase</shortName>
            <shortName evidence="3">PPC-S</shortName>
        </alternativeName>
    </domain>
</protein>
<feature type="region of interest" description="Phosphopantothenoylcysteine decarboxylase" evidence="3">
    <location>
        <begin position="1"/>
        <end position="198"/>
    </location>
</feature>
<accession>A0A1J5MVC2</accession>
<dbReference type="SUPFAM" id="SSF52507">
    <property type="entry name" value="Homo-oligomeric flavin-containing Cys decarboxylases, HFCD"/>
    <property type="match status" value="1"/>
</dbReference>
<feature type="binding site" evidence="3">
    <location>
        <position position="297"/>
    </location>
    <ligand>
        <name>CTP</name>
        <dbReference type="ChEBI" id="CHEBI:37563"/>
    </ligand>
</feature>
<comment type="cofactor">
    <cofactor evidence="3">
        <name>FMN</name>
        <dbReference type="ChEBI" id="CHEBI:58210"/>
    </cofactor>
    <text evidence="3">Binds 1 FMN per subunit.</text>
</comment>
<dbReference type="GO" id="GO:0015941">
    <property type="term" value="P:pantothenate catabolic process"/>
    <property type="evidence" value="ECO:0007669"/>
    <property type="project" value="InterPro"/>
</dbReference>
<dbReference type="EMBL" id="LKAQ01000004">
    <property type="protein sequence ID" value="OIQ49898.1"/>
    <property type="molecule type" value="Genomic_DNA"/>
</dbReference>
<feature type="binding site" evidence="3">
    <location>
        <position position="349"/>
    </location>
    <ligand>
        <name>CTP</name>
        <dbReference type="ChEBI" id="CHEBI:37563"/>
    </ligand>
</feature>
<comment type="caution">
    <text evidence="7">The sequence shown here is derived from an EMBL/GenBank/DDBJ whole genome shotgun (WGS) entry which is preliminary data.</text>
</comment>
<keyword evidence="3 4" id="KW-0436">Ligase</keyword>
<feature type="active site" description="Proton donor" evidence="3">
    <location>
        <position position="167"/>
    </location>
</feature>
<dbReference type="UniPathway" id="UPA00241">
    <property type="reaction ID" value="UER00353"/>
</dbReference>
<comment type="pathway">
    <text evidence="3 4">Cofactor biosynthesis; coenzyme A biosynthesis; CoA from (R)-pantothenate: step 3/5.</text>
</comment>
<comment type="similarity">
    <text evidence="3 4">In the C-terminal section; belongs to the PPC synthetase family.</text>
</comment>
<feature type="binding site" evidence="3">
    <location>
        <begin position="316"/>
        <end position="319"/>
    </location>
    <ligand>
        <name>CTP</name>
        <dbReference type="ChEBI" id="CHEBI:37563"/>
    </ligand>
</feature>
<dbReference type="PANTHER" id="PTHR14359">
    <property type="entry name" value="HOMO-OLIGOMERIC FLAVIN CONTAINING CYS DECARBOXYLASE FAMILY"/>
    <property type="match status" value="1"/>
</dbReference>
<evidence type="ECO:0000256" key="3">
    <source>
        <dbReference type="HAMAP-Rule" id="MF_02225"/>
    </source>
</evidence>
<comment type="cofactor">
    <cofactor evidence="3">
        <name>Mg(2+)</name>
        <dbReference type="ChEBI" id="CHEBI:18420"/>
    </cofactor>
</comment>
<keyword evidence="3 4" id="KW-0285">Flavoprotein</keyword>
<keyword evidence="8" id="KW-1185">Reference proteome</keyword>
<sequence>MQPHYGFAGFMGKRVHLGVTGSIAAFKAIDLVRSLQQADCMVSATLTDAAVRFVTPLSFEALGASPVYTGMFSETPDADTAFAHLEPGQAADAMLIAPATANILAKLAFGLADDMLSCQALAFPGPKIVAPAMNPRMWAAPATQRNWEMLGELGYIRVFPEAGSVACGDIGTGRLAPLDEIFLATLKALAPRDMAGKQVLVTLGPTREPWDAVRFWSNPSSGTMGACVAVAAYLRGADVTVVAGPTGLTFPCDMAVVSVTTARQMYEACTDLWPSMDMACLTAAVADYRPVPFGESKFKKSTSAGAGITVEFETNPDILKSLGESKRDGQKLIGFAAETDNIREEAARKLAAKNLDLIAANNIGKAGSGFGVATNEMFVLDAKGRKEQWPQLPKTEVAWRLWDHLLLD</sequence>